<feature type="domain" description="DUF7730" evidence="2">
    <location>
        <begin position="70"/>
        <end position="286"/>
    </location>
</feature>
<reference evidence="3" key="1">
    <citation type="journal article" date="2020" name="Stud. Mycol.">
        <title>101 Dothideomycetes genomes: a test case for predicting lifestyles and emergence of pathogens.</title>
        <authorList>
            <person name="Haridas S."/>
            <person name="Albert R."/>
            <person name="Binder M."/>
            <person name="Bloem J."/>
            <person name="Labutti K."/>
            <person name="Salamov A."/>
            <person name="Andreopoulos B."/>
            <person name="Baker S."/>
            <person name="Barry K."/>
            <person name="Bills G."/>
            <person name="Bluhm B."/>
            <person name="Cannon C."/>
            <person name="Castanera R."/>
            <person name="Culley D."/>
            <person name="Daum C."/>
            <person name="Ezra D."/>
            <person name="Gonzalez J."/>
            <person name="Henrissat B."/>
            <person name="Kuo A."/>
            <person name="Liang C."/>
            <person name="Lipzen A."/>
            <person name="Lutzoni F."/>
            <person name="Magnuson J."/>
            <person name="Mondo S."/>
            <person name="Nolan M."/>
            <person name="Ohm R."/>
            <person name="Pangilinan J."/>
            <person name="Park H.-J."/>
            <person name="Ramirez L."/>
            <person name="Alfaro M."/>
            <person name="Sun H."/>
            <person name="Tritt A."/>
            <person name="Yoshinaga Y."/>
            <person name="Zwiers L.-H."/>
            <person name="Turgeon B."/>
            <person name="Goodwin S."/>
            <person name="Spatafora J."/>
            <person name="Crous P."/>
            <person name="Grigoriev I."/>
        </authorList>
    </citation>
    <scope>NUCLEOTIDE SEQUENCE</scope>
    <source>
        <strain evidence="3">CBS 269.34</strain>
    </source>
</reference>
<sequence>MSEIVEGPKLGIREEFRRQITKEFDERSAETLRRKRALTDEFSAPPPIETLPGQQSSKGIPGPSASAVYQSSSPLFQKLSAELRVLIYREALCSSLRLHLRSIYSLDGAPSSVRKYRFAHASSKVQRIVFTPCSIVGCRPQDSISHIRVGEKNSLLPLLLTCRAIYLEAIELLYSGNAFHFGSRINQLPTTGTIEYVLMFSQSVLPHRLASIREISLCSAVPIRDFHKLEDWEQMWNVIAGILKLRVLNVELVRRFVGGTDREEQERALFAPLKRVRCNAEFTLRLKPLGLEHVLKNDDTFVIKNPGVLDRSSNILCDRTWVQVRKA</sequence>
<dbReference type="EMBL" id="MU004188">
    <property type="protein sequence ID" value="KAF2496143.1"/>
    <property type="molecule type" value="Genomic_DNA"/>
</dbReference>
<name>A0A6A6QWT9_9PEZI</name>
<dbReference type="Proteomes" id="UP000799750">
    <property type="component" value="Unassembled WGS sequence"/>
</dbReference>
<evidence type="ECO:0000259" key="2">
    <source>
        <dbReference type="Pfam" id="PF24864"/>
    </source>
</evidence>
<feature type="region of interest" description="Disordered" evidence="1">
    <location>
        <begin position="26"/>
        <end position="65"/>
    </location>
</feature>
<dbReference type="PANTHER" id="PTHR38790">
    <property type="entry name" value="2EXR DOMAIN-CONTAINING PROTEIN-RELATED"/>
    <property type="match status" value="1"/>
</dbReference>
<dbReference type="OrthoDB" id="4757095at2759"/>
<proteinExistence type="predicted"/>
<evidence type="ECO:0000313" key="4">
    <source>
        <dbReference type="Proteomes" id="UP000799750"/>
    </source>
</evidence>
<accession>A0A6A6QWT9</accession>
<protein>
    <recommendedName>
        <fullName evidence="2">DUF7730 domain-containing protein</fullName>
    </recommendedName>
</protein>
<organism evidence="3 4">
    <name type="scientific">Lophium mytilinum</name>
    <dbReference type="NCBI Taxonomy" id="390894"/>
    <lineage>
        <taxon>Eukaryota</taxon>
        <taxon>Fungi</taxon>
        <taxon>Dikarya</taxon>
        <taxon>Ascomycota</taxon>
        <taxon>Pezizomycotina</taxon>
        <taxon>Dothideomycetes</taxon>
        <taxon>Pleosporomycetidae</taxon>
        <taxon>Mytilinidiales</taxon>
        <taxon>Mytilinidiaceae</taxon>
        <taxon>Lophium</taxon>
    </lineage>
</organism>
<gene>
    <name evidence="3" type="ORF">BU16DRAFT_367773</name>
</gene>
<evidence type="ECO:0000313" key="3">
    <source>
        <dbReference type="EMBL" id="KAF2496143.1"/>
    </source>
</evidence>
<evidence type="ECO:0000256" key="1">
    <source>
        <dbReference type="SAM" id="MobiDB-lite"/>
    </source>
</evidence>
<dbReference type="AlphaFoldDB" id="A0A6A6QWT9"/>
<dbReference type="InterPro" id="IPR056632">
    <property type="entry name" value="DUF7730"/>
</dbReference>
<dbReference type="Pfam" id="PF24864">
    <property type="entry name" value="DUF7730"/>
    <property type="match status" value="1"/>
</dbReference>
<keyword evidence="4" id="KW-1185">Reference proteome</keyword>